<evidence type="ECO:0000256" key="5">
    <source>
        <dbReference type="ARBA" id="ARBA00022989"/>
    </source>
</evidence>
<keyword evidence="4 7" id="KW-0812">Transmembrane</keyword>
<dbReference type="CDD" id="cd17503">
    <property type="entry name" value="MFS_LmrB_MDR_like"/>
    <property type="match status" value="1"/>
</dbReference>
<keyword evidence="2" id="KW-0813">Transport</keyword>
<feature type="transmembrane region" description="Helical" evidence="7">
    <location>
        <begin position="395"/>
        <end position="413"/>
    </location>
</feature>
<name>A0A0H2Z8L6_PSEAB</name>
<feature type="transmembrane region" description="Helical" evidence="7">
    <location>
        <begin position="219"/>
        <end position="237"/>
    </location>
</feature>
<evidence type="ECO:0000256" key="1">
    <source>
        <dbReference type="ARBA" id="ARBA00004651"/>
    </source>
</evidence>
<dbReference type="GO" id="GO:0005886">
    <property type="term" value="C:plasma membrane"/>
    <property type="evidence" value="ECO:0007669"/>
    <property type="project" value="UniProtKB-SubCell"/>
</dbReference>
<keyword evidence="3" id="KW-1003">Cell membrane</keyword>
<organism evidence="9 10">
    <name type="scientific">Pseudomonas aeruginosa (strain UCBPP-PA14)</name>
    <dbReference type="NCBI Taxonomy" id="208963"/>
    <lineage>
        <taxon>Bacteria</taxon>
        <taxon>Pseudomonadati</taxon>
        <taxon>Pseudomonadota</taxon>
        <taxon>Gammaproteobacteria</taxon>
        <taxon>Pseudomonadales</taxon>
        <taxon>Pseudomonadaceae</taxon>
        <taxon>Pseudomonas</taxon>
    </lineage>
</organism>
<dbReference type="Pfam" id="PF07690">
    <property type="entry name" value="MFS_1"/>
    <property type="match status" value="1"/>
</dbReference>
<evidence type="ECO:0000256" key="6">
    <source>
        <dbReference type="ARBA" id="ARBA00023136"/>
    </source>
</evidence>
<protein>
    <submittedName>
        <fullName evidence="9">Putative MFS transporter</fullName>
    </submittedName>
</protein>
<evidence type="ECO:0000256" key="3">
    <source>
        <dbReference type="ARBA" id="ARBA00022475"/>
    </source>
</evidence>
<feature type="transmembrane region" description="Helical" evidence="7">
    <location>
        <begin position="323"/>
        <end position="340"/>
    </location>
</feature>
<evidence type="ECO:0000256" key="2">
    <source>
        <dbReference type="ARBA" id="ARBA00022448"/>
    </source>
</evidence>
<feature type="domain" description="Major facilitator superfamily (MFS) profile" evidence="8">
    <location>
        <begin position="7"/>
        <end position="446"/>
    </location>
</feature>
<evidence type="ECO:0000313" key="10">
    <source>
        <dbReference type="Proteomes" id="UP000000653"/>
    </source>
</evidence>
<dbReference type="InterPro" id="IPR020846">
    <property type="entry name" value="MFS_dom"/>
</dbReference>
<dbReference type="PANTHER" id="PTHR42718:SF46">
    <property type="entry name" value="BLR6921 PROTEIN"/>
    <property type="match status" value="1"/>
</dbReference>
<dbReference type="SUPFAM" id="SSF103473">
    <property type="entry name" value="MFS general substrate transporter"/>
    <property type="match status" value="1"/>
</dbReference>
<keyword evidence="5 7" id="KW-1133">Transmembrane helix</keyword>
<dbReference type="Gene3D" id="1.20.1250.20">
    <property type="entry name" value="MFS general substrate transporter like domains"/>
    <property type="match status" value="1"/>
</dbReference>
<accession>A0A0H2Z8L6</accession>
<gene>
    <name evidence="9" type="ordered locus">PA14_47260</name>
</gene>
<dbReference type="KEGG" id="pau:PA14_47260"/>
<dbReference type="InterPro" id="IPR036259">
    <property type="entry name" value="MFS_trans_sf"/>
</dbReference>
<evidence type="ECO:0000259" key="8">
    <source>
        <dbReference type="PROSITE" id="PS50850"/>
    </source>
</evidence>
<dbReference type="EMBL" id="CP000438">
    <property type="protein sequence ID" value="ABJ10501.1"/>
    <property type="molecule type" value="Genomic_DNA"/>
</dbReference>
<dbReference type="Gene3D" id="1.20.1720.10">
    <property type="entry name" value="Multidrug resistance protein D"/>
    <property type="match status" value="1"/>
</dbReference>
<comment type="subcellular location">
    <subcellularLocation>
        <location evidence="1">Cell membrane</location>
        <topology evidence="1">Multi-pass membrane protein</topology>
    </subcellularLocation>
</comment>
<dbReference type="BioCyc" id="PAER208963:G1G74-3971-MONOMER"/>
<dbReference type="PROSITE" id="PS50850">
    <property type="entry name" value="MFS"/>
    <property type="match status" value="1"/>
</dbReference>
<feature type="transmembrane region" description="Helical" evidence="7">
    <location>
        <begin position="352"/>
        <end position="375"/>
    </location>
</feature>
<feature type="transmembrane region" description="Helical" evidence="7">
    <location>
        <begin position="419"/>
        <end position="438"/>
    </location>
</feature>
<feature type="transmembrane region" description="Helical" evidence="7">
    <location>
        <begin position="73"/>
        <end position="92"/>
    </location>
</feature>
<feature type="transmembrane region" description="Helical" evidence="7">
    <location>
        <begin position="131"/>
        <end position="153"/>
    </location>
</feature>
<feature type="transmembrane region" description="Helical" evidence="7">
    <location>
        <begin position="159"/>
        <end position="181"/>
    </location>
</feature>
<feature type="transmembrane region" description="Helical" evidence="7">
    <location>
        <begin position="7"/>
        <end position="29"/>
    </location>
</feature>
<keyword evidence="6 7" id="KW-0472">Membrane</keyword>
<dbReference type="GO" id="GO:0022857">
    <property type="term" value="F:transmembrane transporter activity"/>
    <property type="evidence" value="ECO:0007669"/>
    <property type="project" value="InterPro"/>
</dbReference>
<evidence type="ECO:0000256" key="7">
    <source>
        <dbReference type="SAM" id="Phobius"/>
    </source>
</evidence>
<sequence>MNQPSRLATLYLLGFALDLVNIFIASVAYPDIGRSLGASVATLAWIGNTYLLGLTLVIPLSVWLASRLGERRLMLLALAGFASASLGCGLAGSAATLIVWRLCQGLAGGLLIPLGQAMAYRNVPSSARAGLTARVMLVALIVPAVAPALGGWLVDSLSWRGIFFASVAPALLVLALAMRWLPRHKHAAQRLDLRGLLLGSAALATLLVALAWLGSPGGGGRGLLLALLACVLGCCYWRDGRARTDALLDLGLLEAPLLRTAMLVYLCVPGAFMGANLVAMLYLQGPLGLSASRAGALMLPWALAAGLAIGLTRRRFNRWGPKSLLLAGMAIQAGGLLWLARSGEGSGFWQLAGAYATMGFGGSLCSSAAQGMALLDVPAARMGHASALWNINRQLAFCLGMAVLGGLLNLLQARADPAAFVHCFLFAAAFTLLPLPWVRRIDSAGVRALVQT</sequence>
<dbReference type="RefSeq" id="WP_003133440.1">
    <property type="nucleotide sequence ID" value="NC_008463.1"/>
</dbReference>
<evidence type="ECO:0000256" key="4">
    <source>
        <dbReference type="ARBA" id="ARBA00022692"/>
    </source>
</evidence>
<feature type="transmembrane region" description="Helical" evidence="7">
    <location>
        <begin position="49"/>
        <end position="66"/>
    </location>
</feature>
<dbReference type="HOGENOM" id="CLU_000960_28_0_6"/>
<feature type="transmembrane region" description="Helical" evidence="7">
    <location>
        <begin position="193"/>
        <end position="213"/>
    </location>
</feature>
<dbReference type="InterPro" id="IPR011701">
    <property type="entry name" value="MFS"/>
</dbReference>
<feature type="transmembrane region" description="Helical" evidence="7">
    <location>
        <begin position="257"/>
        <end position="282"/>
    </location>
</feature>
<feature type="transmembrane region" description="Helical" evidence="7">
    <location>
        <begin position="294"/>
        <end position="311"/>
    </location>
</feature>
<feature type="transmembrane region" description="Helical" evidence="7">
    <location>
        <begin position="98"/>
        <end position="119"/>
    </location>
</feature>
<dbReference type="AlphaFoldDB" id="A0A0H2Z8L6"/>
<dbReference type="PANTHER" id="PTHR42718">
    <property type="entry name" value="MAJOR FACILITATOR SUPERFAMILY MULTIDRUG TRANSPORTER MFSC"/>
    <property type="match status" value="1"/>
</dbReference>
<evidence type="ECO:0000313" key="9">
    <source>
        <dbReference type="EMBL" id="ABJ10501.1"/>
    </source>
</evidence>
<reference evidence="9 10" key="1">
    <citation type="journal article" date="2006" name="Genome Biol.">
        <title>Genomic analysis reveals that Pseudomonas aeruginosa virulence is combinatorial.</title>
        <authorList>
            <person name="Lee D.G."/>
            <person name="Urbach J.M."/>
            <person name="Wu G."/>
            <person name="Liberati N.T."/>
            <person name="Feinbaum R.L."/>
            <person name="Miyata S."/>
            <person name="Diggins L.T."/>
            <person name="He J."/>
            <person name="Saucier M."/>
            <person name="Deziel E."/>
            <person name="Friedman L."/>
            <person name="Li L."/>
            <person name="Grills G."/>
            <person name="Montgomery K."/>
            <person name="Kucherlapati R."/>
            <person name="Rahme L.G."/>
            <person name="Ausubel F.M."/>
        </authorList>
    </citation>
    <scope>NUCLEOTIDE SEQUENCE [LARGE SCALE GENOMIC DNA]</scope>
    <source>
        <strain evidence="9 10">UCBPP-PA14</strain>
    </source>
</reference>
<dbReference type="Proteomes" id="UP000000653">
    <property type="component" value="Chromosome"/>
</dbReference>
<proteinExistence type="predicted"/>